<dbReference type="EMBL" id="GECZ01023100">
    <property type="protein sequence ID" value="JAS46669.1"/>
    <property type="molecule type" value="Transcribed_RNA"/>
</dbReference>
<keyword evidence="3" id="KW-0378">Hydrolase</keyword>
<organism evidence="6">
    <name type="scientific">Cuerna arida</name>
    <dbReference type="NCBI Taxonomy" id="1464854"/>
    <lineage>
        <taxon>Eukaryota</taxon>
        <taxon>Metazoa</taxon>
        <taxon>Ecdysozoa</taxon>
        <taxon>Arthropoda</taxon>
        <taxon>Hexapoda</taxon>
        <taxon>Insecta</taxon>
        <taxon>Pterygota</taxon>
        <taxon>Neoptera</taxon>
        <taxon>Paraneoptera</taxon>
        <taxon>Hemiptera</taxon>
        <taxon>Auchenorrhyncha</taxon>
        <taxon>Membracoidea</taxon>
        <taxon>Cicadellidae</taxon>
        <taxon>Cicadellinae</taxon>
        <taxon>Proconiini</taxon>
        <taxon>Cuerna</taxon>
    </lineage>
</organism>
<dbReference type="PANTHER" id="PTHR45685">
    <property type="entry name" value="HELICASE SRCAP-RELATED"/>
    <property type="match status" value="1"/>
</dbReference>
<sequence>DKALAVQKAEKAQELQLKRISSFIAKIVKNFWSDVERIVEYKTQLKLDEKRKQAFDQHLNLIVTQTEQYSKLLVEGMNKTGGTETSVLSTDLNTESKPLNEDDDFNVDDLESSSDDEESIARAEKLQEKDEQRAEIE</sequence>
<reference evidence="6" key="1">
    <citation type="submission" date="2015-11" db="EMBL/GenBank/DDBJ databases">
        <title>De novo transcriptome assembly of four potential Pierce s Disease insect vectors from Arizona vineyards.</title>
        <authorList>
            <person name="Tassone E.E."/>
        </authorList>
    </citation>
    <scope>NUCLEOTIDE SEQUENCE</scope>
</reference>
<evidence type="ECO:0000256" key="5">
    <source>
        <dbReference type="SAM" id="MobiDB-lite"/>
    </source>
</evidence>
<feature type="region of interest" description="Disordered" evidence="5">
    <location>
        <begin position="80"/>
        <end position="137"/>
    </location>
</feature>
<dbReference type="GO" id="GO:0000812">
    <property type="term" value="C:Swr1 complex"/>
    <property type="evidence" value="ECO:0007669"/>
    <property type="project" value="TreeGrafter"/>
</dbReference>
<comment type="subcellular location">
    <subcellularLocation>
        <location evidence="1">Nucleus</location>
    </subcellularLocation>
</comment>
<dbReference type="GO" id="GO:0042393">
    <property type="term" value="F:histone binding"/>
    <property type="evidence" value="ECO:0007669"/>
    <property type="project" value="TreeGrafter"/>
</dbReference>
<protein>
    <submittedName>
        <fullName evidence="6">Uncharacterized protein</fullName>
    </submittedName>
</protein>
<gene>
    <name evidence="6" type="ORF">g.46975</name>
</gene>
<dbReference type="AlphaFoldDB" id="A0A1B6F8W4"/>
<dbReference type="GO" id="GO:0003677">
    <property type="term" value="F:DNA binding"/>
    <property type="evidence" value="ECO:0007669"/>
    <property type="project" value="UniProtKB-KW"/>
</dbReference>
<feature type="compositionally biased region" description="Polar residues" evidence="5">
    <location>
        <begin position="80"/>
        <end position="97"/>
    </location>
</feature>
<dbReference type="GO" id="GO:0004386">
    <property type="term" value="F:helicase activity"/>
    <property type="evidence" value="ECO:0007669"/>
    <property type="project" value="UniProtKB-KW"/>
</dbReference>
<evidence type="ECO:0000256" key="4">
    <source>
        <dbReference type="ARBA" id="ARBA00022840"/>
    </source>
</evidence>
<dbReference type="GO" id="GO:0006338">
    <property type="term" value="P:chromatin remodeling"/>
    <property type="evidence" value="ECO:0007669"/>
    <property type="project" value="TreeGrafter"/>
</dbReference>
<evidence type="ECO:0000256" key="1">
    <source>
        <dbReference type="ARBA" id="ARBA00004123"/>
    </source>
</evidence>
<dbReference type="GO" id="GO:0005524">
    <property type="term" value="F:ATP binding"/>
    <property type="evidence" value="ECO:0007669"/>
    <property type="project" value="UniProtKB-KW"/>
</dbReference>
<name>A0A1B6F8W4_9HEMI</name>
<feature type="compositionally biased region" description="Basic and acidic residues" evidence="5">
    <location>
        <begin position="119"/>
        <end position="137"/>
    </location>
</feature>
<feature type="non-terminal residue" evidence="6">
    <location>
        <position position="137"/>
    </location>
</feature>
<keyword evidence="4" id="KW-0067">ATP-binding</keyword>
<accession>A0A1B6F8W4</accession>
<evidence type="ECO:0000313" key="6">
    <source>
        <dbReference type="EMBL" id="JAS46669.1"/>
    </source>
</evidence>
<evidence type="ECO:0000256" key="2">
    <source>
        <dbReference type="ARBA" id="ARBA00022741"/>
    </source>
</evidence>
<keyword evidence="2" id="KW-0547">Nucleotide-binding</keyword>
<dbReference type="GO" id="GO:0016887">
    <property type="term" value="F:ATP hydrolysis activity"/>
    <property type="evidence" value="ECO:0007669"/>
    <property type="project" value="TreeGrafter"/>
</dbReference>
<proteinExistence type="predicted"/>
<feature type="non-terminal residue" evidence="6">
    <location>
        <position position="1"/>
    </location>
</feature>
<dbReference type="InterPro" id="IPR050520">
    <property type="entry name" value="INO80/SWR1_helicase"/>
</dbReference>
<keyword evidence="3" id="KW-0347">Helicase</keyword>
<dbReference type="PANTHER" id="PTHR45685:SF1">
    <property type="entry name" value="HELICASE SRCAP"/>
    <property type="match status" value="1"/>
</dbReference>
<feature type="compositionally biased region" description="Acidic residues" evidence="5">
    <location>
        <begin position="101"/>
        <end position="118"/>
    </location>
</feature>
<evidence type="ECO:0000256" key="3">
    <source>
        <dbReference type="ARBA" id="ARBA00022806"/>
    </source>
</evidence>